<dbReference type="Proteomes" id="UP001202479">
    <property type="component" value="Unassembled WGS sequence"/>
</dbReference>
<protein>
    <recommendedName>
        <fullName evidence="5">Symplekin/Pta1 N-terminal domain-containing protein</fullName>
    </recommendedName>
</protein>
<comment type="caution">
    <text evidence="6">The sequence shown here is derived from an EMBL/GenBank/DDBJ whole genome shotgun (WGS) entry which is preliminary data.</text>
</comment>
<dbReference type="GeneID" id="73379655"/>
<keyword evidence="3" id="KW-0539">Nucleus</keyword>
<evidence type="ECO:0000256" key="1">
    <source>
        <dbReference type="ARBA" id="ARBA00004123"/>
    </source>
</evidence>
<dbReference type="EMBL" id="JAHUZD010000067">
    <property type="protein sequence ID" value="KAI3405082.2"/>
    <property type="molecule type" value="Genomic_DNA"/>
</dbReference>
<evidence type="ECO:0000313" key="7">
    <source>
        <dbReference type="Proteomes" id="UP001202479"/>
    </source>
</evidence>
<evidence type="ECO:0000256" key="3">
    <source>
        <dbReference type="ARBA" id="ARBA00023242"/>
    </source>
</evidence>
<dbReference type="InterPro" id="IPR032460">
    <property type="entry name" value="Symplekin/Pta1_N"/>
</dbReference>
<keyword evidence="7" id="KW-1185">Reference proteome</keyword>
<name>A0AAI9SYS7_9ASCO</name>
<reference evidence="6" key="1">
    <citation type="journal article" date="2022" name="DNA Res.">
        <title>Genome analysis of five recently described species of the CUG-Ser clade uncovers Candida theae as a new hybrid lineage with pathogenic potential in the Candida parapsilosis species complex.</title>
        <authorList>
            <person name="Mixao V."/>
            <person name="Del Olmo V."/>
            <person name="Hegedusova E."/>
            <person name="Saus E."/>
            <person name="Pryszcz L."/>
            <person name="Cillingova A."/>
            <person name="Nosek J."/>
            <person name="Gabaldon T."/>
        </authorList>
    </citation>
    <scope>NUCLEOTIDE SEQUENCE</scope>
    <source>
        <strain evidence="6">CBS 10844</strain>
    </source>
</reference>
<dbReference type="GO" id="GO:0005847">
    <property type="term" value="C:mRNA cleavage and polyadenylation specificity factor complex"/>
    <property type="evidence" value="ECO:0007669"/>
    <property type="project" value="TreeGrafter"/>
</dbReference>
<organism evidence="6 7">
    <name type="scientific">Candida oxycetoniae</name>
    <dbReference type="NCBI Taxonomy" id="497107"/>
    <lineage>
        <taxon>Eukaryota</taxon>
        <taxon>Fungi</taxon>
        <taxon>Dikarya</taxon>
        <taxon>Ascomycota</taxon>
        <taxon>Saccharomycotina</taxon>
        <taxon>Pichiomycetes</taxon>
        <taxon>Debaryomycetaceae</taxon>
        <taxon>Candida/Lodderomyces clade</taxon>
        <taxon>Candida</taxon>
    </lineage>
</organism>
<dbReference type="PANTHER" id="PTHR15245">
    <property type="entry name" value="SYMPLEKIN-RELATED"/>
    <property type="match status" value="1"/>
</dbReference>
<keyword evidence="2" id="KW-0507">mRNA processing</keyword>
<comment type="subcellular location">
    <subcellularLocation>
        <location evidence="1">Nucleus</location>
    </subcellularLocation>
</comment>
<dbReference type="GO" id="GO:0006397">
    <property type="term" value="P:mRNA processing"/>
    <property type="evidence" value="ECO:0007669"/>
    <property type="project" value="UniProtKB-KW"/>
</dbReference>
<feature type="region of interest" description="Disordered" evidence="4">
    <location>
        <begin position="490"/>
        <end position="535"/>
    </location>
</feature>
<dbReference type="InterPro" id="IPR011989">
    <property type="entry name" value="ARM-like"/>
</dbReference>
<evidence type="ECO:0000313" key="6">
    <source>
        <dbReference type="EMBL" id="KAI3405082.2"/>
    </source>
</evidence>
<evidence type="ECO:0000256" key="2">
    <source>
        <dbReference type="ARBA" id="ARBA00022664"/>
    </source>
</evidence>
<dbReference type="PANTHER" id="PTHR15245:SF20">
    <property type="entry name" value="SYMPLEKIN"/>
    <property type="match status" value="1"/>
</dbReference>
<proteinExistence type="predicted"/>
<accession>A0AAI9SYS7</accession>
<dbReference type="RefSeq" id="XP_049180827.1">
    <property type="nucleotide sequence ID" value="XM_049323224.1"/>
</dbReference>
<feature type="compositionally biased region" description="Acidic residues" evidence="4">
    <location>
        <begin position="499"/>
        <end position="525"/>
    </location>
</feature>
<evidence type="ECO:0000256" key="4">
    <source>
        <dbReference type="SAM" id="MobiDB-lite"/>
    </source>
</evidence>
<dbReference type="AlphaFoldDB" id="A0AAI9SYS7"/>
<dbReference type="Gene3D" id="1.25.10.10">
    <property type="entry name" value="Leucine-rich Repeat Variant"/>
    <property type="match status" value="1"/>
</dbReference>
<dbReference type="InterPro" id="IPR021850">
    <property type="entry name" value="Symplekin/Pta1"/>
</dbReference>
<dbReference type="Pfam" id="PF11935">
    <property type="entry name" value="SYMPK_PTA1_N"/>
    <property type="match status" value="1"/>
</dbReference>
<feature type="domain" description="Symplekin/Pta1 N-terminal" evidence="5">
    <location>
        <begin position="117"/>
        <end position="354"/>
    </location>
</feature>
<evidence type="ECO:0000259" key="5">
    <source>
        <dbReference type="Pfam" id="PF11935"/>
    </source>
</evidence>
<sequence>MSASPQPADLVVSQLNTAKQLTISQPEIFVTVYKQILPIINNPNQVYPVRQWGVHFMYDTFINNINSSLKSNERVELAIDSLDALIFLIDLPTNLQHQHQQLQQQGQQSKIQTQHLDVDTFRQLIDISTIVYKLVFRYVSENDNCNQIWSKLTELKNSLVNKFQTPYPLEKADSDENDLKRNIGTKLDLLKFLMTVIDFQSKTQIIGEPINGGGNGGGGYSLNNVRPDHSLIKYQNMEYEASTLFSLVLKVFSLDIIIPPLVTATLNHSVTILKKKPQLITPLLKAIENYDTNSKLQSNYQSLESYKLAKKYVDRSIRILISFAKKAGLIPSAFKSVLEQKMNLLLDRGNELRKMNIFNKEEPNVRKRKFEGFYSASKKIKVLDYAHLYTLLGSNDPLNKFDISAIANSGMVATMVLNALRKASVQRLTKALEIVGERYKDAVSKPIHPVVSIKRETDSLEGFGTGKRVGTTVEDGVEEEGRKKIKREKKEYDKKGNGADEEDEEDAFDDDFDEEEDGFDEDEFKDEPLFSLPPPKDLSFEDKKIHLSIIIDNFFKLAKAPPVMTKNNGISKETLQLKSQGEEEPSISEQLKEVAIKSFNKDTWVLLLTRLATRGMRTKAEEDGVLEKSPDDENRSEMSNMIRDALFNYFVENIHSRVDVVIEWLSEEWFSEQVFQQDRLLSKTDKTVFQVSTNEVSTPIYDKWANKVLDATINYIEPSDKKIFIRLLSDLPALNKEMLHKIKSLCYDPARSNIGFLALQFLAMYRPPVKEICIDILKELKESDQEDLKEEAEKKLARL</sequence>
<gene>
    <name evidence="6" type="ORF">KGF56_002038</name>
</gene>